<gene>
    <name evidence="1" type="ORF">METZ01_LOCUS412169</name>
</gene>
<accession>A0A382WLX6</accession>
<proteinExistence type="predicted"/>
<name>A0A382WLX6_9ZZZZ</name>
<dbReference type="AlphaFoldDB" id="A0A382WLX6"/>
<sequence>MKLQYDSVGCRRNIGQAFISLICL</sequence>
<feature type="non-terminal residue" evidence="1">
    <location>
        <position position="24"/>
    </location>
</feature>
<organism evidence="1">
    <name type="scientific">marine metagenome</name>
    <dbReference type="NCBI Taxonomy" id="408172"/>
    <lineage>
        <taxon>unclassified sequences</taxon>
        <taxon>metagenomes</taxon>
        <taxon>ecological metagenomes</taxon>
    </lineage>
</organism>
<reference evidence="1" key="1">
    <citation type="submission" date="2018-05" db="EMBL/GenBank/DDBJ databases">
        <authorList>
            <person name="Lanie J.A."/>
            <person name="Ng W.-L."/>
            <person name="Kazmierczak K.M."/>
            <person name="Andrzejewski T.M."/>
            <person name="Davidsen T.M."/>
            <person name="Wayne K.J."/>
            <person name="Tettelin H."/>
            <person name="Glass J.I."/>
            <person name="Rusch D."/>
            <person name="Podicherti R."/>
            <person name="Tsui H.-C.T."/>
            <person name="Winkler M.E."/>
        </authorList>
    </citation>
    <scope>NUCLEOTIDE SEQUENCE</scope>
</reference>
<evidence type="ECO:0000313" key="1">
    <source>
        <dbReference type="EMBL" id="SVD59315.1"/>
    </source>
</evidence>
<dbReference type="EMBL" id="UINC01160583">
    <property type="protein sequence ID" value="SVD59315.1"/>
    <property type="molecule type" value="Genomic_DNA"/>
</dbReference>
<protein>
    <submittedName>
        <fullName evidence="1">Uncharacterized protein</fullName>
    </submittedName>
</protein>